<proteinExistence type="predicted"/>
<feature type="signal peptide" evidence="2">
    <location>
        <begin position="1"/>
        <end position="25"/>
    </location>
</feature>
<feature type="region of interest" description="Disordered" evidence="1">
    <location>
        <begin position="470"/>
        <end position="616"/>
    </location>
</feature>
<feature type="compositionally biased region" description="Polar residues" evidence="1">
    <location>
        <begin position="606"/>
        <end position="616"/>
    </location>
</feature>
<protein>
    <submittedName>
        <fullName evidence="3">Uncharacterized protein</fullName>
    </submittedName>
</protein>
<accession>A0A4Z2FTT0</accession>
<feature type="compositionally biased region" description="Basic residues" evidence="1">
    <location>
        <begin position="544"/>
        <end position="557"/>
    </location>
</feature>
<sequence>MVLDHGLLLTKASLVLPALIVLCSASSARLPHWPSTPLTRLSTSFASRCASSAVLRQPRSSPVSRRFRAASSPFSWASRRSPAPSWDAWRPTSRAMPCTWSTIWFSRSSHEALAWPTSLATKRRESFRPFRRDLALHDALRLLPGRVEEQVLQGAVEEVQLVGMGVQAVRCLLPRRSAIPPAPHRRGGRRARGGAQELQIRQLLLNAVQVSLHAPPHGLQLRLQRRHRLTLQERRSRGVAQLLHRHRHPLLQGPQLVLQQGLEAVQAAGERRRSVALGGGVEAVLDVHQAGLDQRLHVDALVGEVALELPLGFRQTFDGLLQAQHALRQAVHLQPAKKGSPALRERQALDLSLQRAQLLPDAGLPSVQRLTHLLAAVQVLAAALALHRPHLLVAVALQAGEAALEAVQDLGPHPGQPGVQDLLQVRRRAGLRDGPAPGPFHEPLQLAIVAQDHPLRGRRAGRVFYSSFTSVTRPAKSPKPAKLSPPSSPSGVPSGITPNPTAESDTRAGFGSRDARNRLASSLRVVRSRSSRPATAPLRVSRPWARRRTTSSMRSRRSPLGEPGKGLPGSSWPPPGRWSTGGRGPWGKPFTPGRWGSTPPPLKGGATTSGSDVGPS</sequence>
<reference evidence="3 4" key="1">
    <citation type="submission" date="2019-03" db="EMBL/GenBank/DDBJ databases">
        <title>First draft genome of Liparis tanakae, snailfish: a comprehensive survey of snailfish specific genes.</title>
        <authorList>
            <person name="Kim W."/>
            <person name="Song I."/>
            <person name="Jeong J.-H."/>
            <person name="Kim D."/>
            <person name="Kim S."/>
            <person name="Ryu S."/>
            <person name="Song J.Y."/>
            <person name="Lee S.K."/>
        </authorList>
    </citation>
    <scope>NUCLEOTIDE SEQUENCE [LARGE SCALE GENOMIC DNA]</scope>
    <source>
        <tissue evidence="3">Muscle</tissue>
    </source>
</reference>
<dbReference type="Proteomes" id="UP000314294">
    <property type="component" value="Unassembled WGS sequence"/>
</dbReference>
<dbReference type="EMBL" id="SRLO01000893">
    <property type="protein sequence ID" value="TNN44618.1"/>
    <property type="molecule type" value="Genomic_DNA"/>
</dbReference>
<name>A0A4Z2FTT0_9TELE</name>
<feature type="chain" id="PRO_5021290831" evidence="2">
    <location>
        <begin position="26"/>
        <end position="616"/>
    </location>
</feature>
<evidence type="ECO:0000313" key="4">
    <source>
        <dbReference type="Proteomes" id="UP000314294"/>
    </source>
</evidence>
<keyword evidence="4" id="KW-1185">Reference proteome</keyword>
<feature type="compositionally biased region" description="Low complexity" evidence="1">
    <location>
        <begin position="474"/>
        <end position="495"/>
    </location>
</feature>
<comment type="caution">
    <text evidence="3">The sequence shown here is derived from an EMBL/GenBank/DDBJ whole genome shotgun (WGS) entry which is preliminary data.</text>
</comment>
<organism evidence="3 4">
    <name type="scientific">Liparis tanakae</name>
    <name type="common">Tanaka's snailfish</name>
    <dbReference type="NCBI Taxonomy" id="230148"/>
    <lineage>
        <taxon>Eukaryota</taxon>
        <taxon>Metazoa</taxon>
        <taxon>Chordata</taxon>
        <taxon>Craniata</taxon>
        <taxon>Vertebrata</taxon>
        <taxon>Euteleostomi</taxon>
        <taxon>Actinopterygii</taxon>
        <taxon>Neopterygii</taxon>
        <taxon>Teleostei</taxon>
        <taxon>Neoteleostei</taxon>
        <taxon>Acanthomorphata</taxon>
        <taxon>Eupercaria</taxon>
        <taxon>Perciformes</taxon>
        <taxon>Cottioidei</taxon>
        <taxon>Cottales</taxon>
        <taxon>Liparidae</taxon>
        <taxon>Liparis</taxon>
    </lineage>
</organism>
<evidence type="ECO:0000256" key="1">
    <source>
        <dbReference type="SAM" id="MobiDB-lite"/>
    </source>
</evidence>
<keyword evidence="2" id="KW-0732">Signal</keyword>
<evidence type="ECO:0000256" key="2">
    <source>
        <dbReference type="SAM" id="SignalP"/>
    </source>
</evidence>
<gene>
    <name evidence="3" type="ORF">EYF80_045188</name>
</gene>
<evidence type="ECO:0000313" key="3">
    <source>
        <dbReference type="EMBL" id="TNN44618.1"/>
    </source>
</evidence>
<dbReference type="AlphaFoldDB" id="A0A4Z2FTT0"/>